<evidence type="ECO:0000256" key="1">
    <source>
        <dbReference type="ARBA" id="ARBA00008635"/>
    </source>
</evidence>
<evidence type="ECO:0000313" key="5">
    <source>
        <dbReference type="Proteomes" id="UP000001635"/>
    </source>
</evidence>
<keyword evidence="5" id="KW-1185">Reference proteome</keyword>
<dbReference type="eggNOG" id="COG2318">
    <property type="taxonomic scope" value="Bacteria"/>
</dbReference>
<dbReference type="GO" id="GO:0046872">
    <property type="term" value="F:metal ion binding"/>
    <property type="evidence" value="ECO:0007669"/>
    <property type="project" value="UniProtKB-KW"/>
</dbReference>
<dbReference type="EMBL" id="CP002955">
    <property type="protein sequence ID" value="AEL25405.1"/>
    <property type="molecule type" value="Genomic_DNA"/>
</dbReference>
<gene>
    <name evidence="4" type="ordered locus">Cycma_1651</name>
</gene>
<keyword evidence="2 3" id="KW-0479">Metal-binding</keyword>
<evidence type="ECO:0000256" key="3">
    <source>
        <dbReference type="PIRSR" id="PIRSR607837-1"/>
    </source>
</evidence>
<dbReference type="SUPFAM" id="SSF109854">
    <property type="entry name" value="DinB/YfiT-like putative metalloenzymes"/>
    <property type="match status" value="1"/>
</dbReference>
<feature type="binding site" evidence="3">
    <location>
        <position position="157"/>
    </location>
    <ligand>
        <name>a divalent metal cation</name>
        <dbReference type="ChEBI" id="CHEBI:60240"/>
    </ligand>
</feature>
<dbReference type="InterPro" id="IPR007837">
    <property type="entry name" value="DinB"/>
</dbReference>
<evidence type="ECO:0000313" key="4">
    <source>
        <dbReference type="EMBL" id="AEL25405.1"/>
    </source>
</evidence>
<dbReference type="KEGG" id="cmr:Cycma_1651"/>
<dbReference type="Proteomes" id="UP000001635">
    <property type="component" value="Chromosome"/>
</dbReference>
<dbReference type="Gene3D" id="1.20.120.450">
    <property type="entry name" value="dinb family like domain"/>
    <property type="match status" value="1"/>
</dbReference>
<accession>G0J5V4</accession>
<reference evidence="5" key="1">
    <citation type="submission" date="2011-07" db="EMBL/GenBank/DDBJ databases">
        <title>The complete genome of Cyclobacterium marinum DSM 745.</title>
        <authorList>
            <person name="Lucas S."/>
            <person name="Han J."/>
            <person name="Lapidus A."/>
            <person name="Bruce D."/>
            <person name="Goodwin L."/>
            <person name="Pitluck S."/>
            <person name="Peters L."/>
            <person name="Kyrpides N."/>
            <person name="Mavromatis K."/>
            <person name="Ivanova N."/>
            <person name="Ovchinnikova G."/>
            <person name="Chertkov O."/>
            <person name="Detter J.C."/>
            <person name="Tapia R."/>
            <person name="Han C."/>
            <person name="Land M."/>
            <person name="Hauser L."/>
            <person name="Markowitz V."/>
            <person name="Cheng J.-F."/>
            <person name="Hugenholtz P."/>
            <person name="Woyke T."/>
            <person name="Wu D."/>
            <person name="Tindall B."/>
            <person name="Schuetze A."/>
            <person name="Brambilla E."/>
            <person name="Klenk H.-P."/>
            <person name="Eisen J.A."/>
        </authorList>
    </citation>
    <scope>NUCLEOTIDE SEQUENCE [LARGE SCALE GENOMIC DNA]</scope>
    <source>
        <strain evidence="5">ATCC 25205 / DSM 745 / LMG 13164 / NCIMB 1802</strain>
    </source>
</reference>
<evidence type="ECO:0000256" key="2">
    <source>
        <dbReference type="ARBA" id="ARBA00022723"/>
    </source>
</evidence>
<dbReference type="STRING" id="880070.Cycma_1651"/>
<dbReference type="HOGENOM" id="CLU_120900_3_0_10"/>
<proteinExistence type="inferred from homology"/>
<dbReference type="InterPro" id="IPR034660">
    <property type="entry name" value="DinB/YfiT-like"/>
</dbReference>
<sequence length="182" mass="21235">MFLLSFVMKGKLVVQFVLLILIMGISDLKAQMYFSDQYPEVWKRNMNYSQLVAEAMPAELYDYQPTPESMSFKDQLLHIVDNISYLTAKINGQKITFYNKENKASIDKKQLIELLSQANDYVLELIKNAEKIQLDEKIVFGNENMTKENIFYLLRGHQVHHRAQCLVYLRLKGINAPSYVGW</sequence>
<dbReference type="AlphaFoldDB" id="G0J5V4"/>
<protein>
    <submittedName>
        <fullName evidence="4">DinB family protein</fullName>
    </submittedName>
</protein>
<dbReference type="Pfam" id="PF05163">
    <property type="entry name" value="DinB"/>
    <property type="match status" value="1"/>
</dbReference>
<organism evidence="4 5">
    <name type="scientific">Cyclobacterium marinum (strain ATCC 25205 / DSM 745 / LMG 13164 / NCIMB 1802)</name>
    <name type="common">Flectobacillus marinus</name>
    <dbReference type="NCBI Taxonomy" id="880070"/>
    <lineage>
        <taxon>Bacteria</taxon>
        <taxon>Pseudomonadati</taxon>
        <taxon>Bacteroidota</taxon>
        <taxon>Cytophagia</taxon>
        <taxon>Cytophagales</taxon>
        <taxon>Cyclobacteriaceae</taxon>
        <taxon>Cyclobacterium</taxon>
    </lineage>
</organism>
<feature type="binding site" evidence="3">
    <location>
        <position position="78"/>
    </location>
    <ligand>
        <name>a divalent metal cation</name>
        <dbReference type="ChEBI" id="CHEBI:60240"/>
    </ligand>
</feature>
<name>G0J5V4_CYCMS</name>
<feature type="binding site" evidence="3">
    <location>
        <position position="161"/>
    </location>
    <ligand>
        <name>a divalent metal cation</name>
        <dbReference type="ChEBI" id="CHEBI:60240"/>
    </ligand>
</feature>
<comment type="similarity">
    <text evidence="1">Belongs to the DinB family.</text>
</comment>